<comment type="caution">
    <text evidence="1">The sequence shown here is derived from an EMBL/GenBank/DDBJ whole genome shotgun (WGS) entry which is preliminary data.</text>
</comment>
<evidence type="ECO:0008006" key="3">
    <source>
        <dbReference type="Google" id="ProtNLM"/>
    </source>
</evidence>
<sequence>MELIAVNKQPIISLEETIFEGTISTAKPFIEANTIPVSLQEMQHKHIIPVFVKDNEPLISHIDFIESVEQVVHHLYSKESILMPNIRVSHPIKGRIPEARHKPAKELLEHEQTLYYERMAFVIEIPTIHETIDGNLLTLTVGGVKAYNLDNIYSKKGAEEVFKIFIGFQNKVCTNLCVWSDGYTGNIKVRSMKELSDKIFQAICQFKAESYLKAMASFTQFSLTERQFAQMLGKCRLYPFLGSEQKKELPPLLFGDTQTGFIARDYYKDDSFCRNDDGSISLWKVYNLFTGANKSSYIDTFIDRGVNAFDFTNTLVNTLQTGSESWFLN</sequence>
<reference evidence="1" key="1">
    <citation type="journal article" date="2014" name="Int. J. Syst. Evol. Microbiol.">
        <title>Complete genome sequence of Corynebacterium casei LMG S-19264T (=DSM 44701T), isolated from a smear-ripened cheese.</title>
        <authorList>
            <consortium name="US DOE Joint Genome Institute (JGI-PGF)"/>
            <person name="Walter F."/>
            <person name="Albersmeier A."/>
            <person name="Kalinowski J."/>
            <person name="Ruckert C."/>
        </authorList>
    </citation>
    <scope>NUCLEOTIDE SEQUENCE</scope>
    <source>
        <strain evidence="1">CGMCC 1.15958</strain>
    </source>
</reference>
<reference evidence="1" key="2">
    <citation type="submission" date="2020-09" db="EMBL/GenBank/DDBJ databases">
        <authorList>
            <person name="Sun Q."/>
            <person name="Zhou Y."/>
        </authorList>
    </citation>
    <scope>NUCLEOTIDE SEQUENCE</scope>
    <source>
        <strain evidence="1">CGMCC 1.15958</strain>
    </source>
</reference>
<gene>
    <name evidence="1" type="ORF">GCM10011514_35600</name>
</gene>
<dbReference type="EMBL" id="BMKK01000007">
    <property type="protein sequence ID" value="GGD68368.1"/>
    <property type="molecule type" value="Genomic_DNA"/>
</dbReference>
<keyword evidence="2" id="KW-1185">Reference proteome</keyword>
<dbReference type="Proteomes" id="UP000609064">
    <property type="component" value="Unassembled WGS sequence"/>
</dbReference>
<evidence type="ECO:0000313" key="2">
    <source>
        <dbReference type="Proteomes" id="UP000609064"/>
    </source>
</evidence>
<dbReference type="RefSeq" id="WP_188767893.1">
    <property type="nucleotide sequence ID" value="NZ_BMKK01000007.1"/>
</dbReference>
<dbReference type="InterPro" id="IPR024353">
    <property type="entry name" value="DUF3871"/>
</dbReference>
<proteinExistence type="predicted"/>
<evidence type="ECO:0000313" key="1">
    <source>
        <dbReference type="EMBL" id="GGD68368.1"/>
    </source>
</evidence>
<name>A0A917DTU8_9BACT</name>
<accession>A0A917DTU8</accession>
<protein>
    <recommendedName>
        <fullName evidence="3">DUF3871 family protein</fullName>
    </recommendedName>
</protein>
<dbReference type="AlphaFoldDB" id="A0A917DTU8"/>
<dbReference type="Pfam" id="PF12987">
    <property type="entry name" value="DUF3871"/>
    <property type="match status" value="1"/>
</dbReference>
<organism evidence="1 2">
    <name type="scientific">Emticicia aquatilis</name>
    <dbReference type="NCBI Taxonomy" id="1537369"/>
    <lineage>
        <taxon>Bacteria</taxon>
        <taxon>Pseudomonadati</taxon>
        <taxon>Bacteroidota</taxon>
        <taxon>Cytophagia</taxon>
        <taxon>Cytophagales</taxon>
        <taxon>Leadbetterellaceae</taxon>
        <taxon>Emticicia</taxon>
    </lineage>
</organism>